<dbReference type="PANTHER" id="PTHR15375:SF26">
    <property type="entry name" value="PROTEIN CHIFFON"/>
    <property type="match status" value="1"/>
</dbReference>
<feature type="region of interest" description="Disordered" evidence="6">
    <location>
        <begin position="547"/>
        <end position="567"/>
    </location>
</feature>
<dbReference type="OrthoDB" id="21380at2759"/>
<feature type="region of interest" description="Disordered" evidence="6">
    <location>
        <begin position="448"/>
        <end position="495"/>
    </location>
</feature>
<evidence type="ECO:0008006" key="11">
    <source>
        <dbReference type="Google" id="ProtNLM"/>
    </source>
</evidence>
<feature type="compositionally biased region" description="Basic and acidic residues" evidence="6">
    <location>
        <begin position="35"/>
        <end position="47"/>
    </location>
</feature>
<dbReference type="PROSITE" id="PS50172">
    <property type="entry name" value="BRCT"/>
    <property type="match status" value="1"/>
</dbReference>
<dbReference type="GO" id="GO:0008270">
    <property type="term" value="F:zinc ion binding"/>
    <property type="evidence" value="ECO:0007669"/>
    <property type="project" value="UniProtKB-KW"/>
</dbReference>
<dbReference type="Gene3D" id="6.10.250.3410">
    <property type="entry name" value="DBF zinc finger"/>
    <property type="match status" value="1"/>
</dbReference>
<protein>
    <recommendedName>
        <fullName evidence="11">DBF4-type domain-containing protein</fullName>
    </recommendedName>
</protein>
<dbReference type="OMA" id="GMKIWAI"/>
<dbReference type="FunFam" id="6.10.250.3410:FF:000001">
    <property type="entry name" value="Protein DBF4 homolog A"/>
    <property type="match status" value="1"/>
</dbReference>
<keyword evidence="1" id="KW-0479">Metal-binding</keyword>
<dbReference type="PANTHER" id="PTHR15375">
    <property type="entry name" value="ACTIVATOR OF S-PHASE KINASE-RELATED"/>
    <property type="match status" value="1"/>
</dbReference>
<keyword evidence="3" id="KW-0862">Zinc</keyword>
<evidence type="ECO:0000313" key="9">
    <source>
        <dbReference type="EMBL" id="SJK97369.1"/>
    </source>
</evidence>
<feature type="compositionally biased region" description="Basic and acidic residues" evidence="6">
    <location>
        <begin position="59"/>
        <end position="77"/>
    </location>
</feature>
<keyword evidence="10" id="KW-1185">Reference proteome</keyword>
<proteinExistence type="predicted"/>
<name>A0A284QLN2_ARMOS</name>
<feature type="domain" description="BRCT" evidence="7">
    <location>
        <begin position="80"/>
        <end position="133"/>
    </location>
</feature>
<dbReference type="SUPFAM" id="SSF52113">
    <property type="entry name" value="BRCT domain"/>
    <property type="match status" value="1"/>
</dbReference>
<keyword evidence="2 4" id="KW-0863">Zinc-finger</keyword>
<dbReference type="SMART" id="SM00586">
    <property type="entry name" value="ZnF_DBF"/>
    <property type="match status" value="1"/>
</dbReference>
<evidence type="ECO:0000259" key="8">
    <source>
        <dbReference type="PROSITE" id="PS51265"/>
    </source>
</evidence>
<feature type="region of interest" description="Disordered" evidence="6">
    <location>
        <begin position="420"/>
        <end position="439"/>
    </location>
</feature>
<evidence type="ECO:0000259" key="7">
    <source>
        <dbReference type="PROSITE" id="PS50172"/>
    </source>
</evidence>
<evidence type="ECO:0000256" key="4">
    <source>
        <dbReference type="PROSITE-ProRule" id="PRU00600"/>
    </source>
</evidence>
<dbReference type="GO" id="GO:1901987">
    <property type="term" value="P:regulation of cell cycle phase transition"/>
    <property type="evidence" value="ECO:0007669"/>
    <property type="project" value="TreeGrafter"/>
</dbReference>
<feature type="coiled-coil region" evidence="5">
    <location>
        <begin position="317"/>
        <end position="354"/>
    </location>
</feature>
<dbReference type="Proteomes" id="UP000219338">
    <property type="component" value="Unassembled WGS sequence"/>
</dbReference>
<organism evidence="9 10">
    <name type="scientific">Armillaria ostoyae</name>
    <name type="common">Armillaria root rot fungus</name>
    <dbReference type="NCBI Taxonomy" id="47428"/>
    <lineage>
        <taxon>Eukaryota</taxon>
        <taxon>Fungi</taxon>
        <taxon>Dikarya</taxon>
        <taxon>Basidiomycota</taxon>
        <taxon>Agaricomycotina</taxon>
        <taxon>Agaricomycetes</taxon>
        <taxon>Agaricomycetidae</taxon>
        <taxon>Agaricales</taxon>
        <taxon>Marasmiineae</taxon>
        <taxon>Physalacriaceae</taxon>
        <taxon>Armillaria</taxon>
    </lineage>
</organism>
<feature type="region of interest" description="Disordered" evidence="6">
    <location>
        <begin position="132"/>
        <end position="151"/>
    </location>
</feature>
<dbReference type="InterPro" id="IPR001357">
    <property type="entry name" value="BRCT_dom"/>
</dbReference>
<accession>A0A284QLN2</accession>
<dbReference type="InterPro" id="IPR038545">
    <property type="entry name" value="Znf_DBF_sf"/>
</dbReference>
<feature type="compositionally biased region" description="Low complexity" evidence="6">
    <location>
        <begin position="420"/>
        <end position="431"/>
    </location>
</feature>
<feature type="domain" description="DBF4-type" evidence="8">
    <location>
        <begin position="493"/>
        <end position="542"/>
    </location>
</feature>
<dbReference type="Pfam" id="PF00533">
    <property type="entry name" value="BRCT"/>
    <property type="match status" value="1"/>
</dbReference>
<evidence type="ECO:0000256" key="6">
    <source>
        <dbReference type="SAM" id="MobiDB-lite"/>
    </source>
</evidence>
<dbReference type="InterPro" id="IPR013939">
    <property type="entry name" value="Regulatory_Dfp1/Him1"/>
</dbReference>
<evidence type="ECO:0000256" key="1">
    <source>
        <dbReference type="ARBA" id="ARBA00022723"/>
    </source>
</evidence>
<dbReference type="STRING" id="47428.A0A284QLN2"/>
<dbReference type="Pfam" id="PF08630">
    <property type="entry name" value="Dfp1_Him1_M"/>
    <property type="match status" value="1"/>
</dbReference>
<dbReference type="GO" id="GO:0003676">
    <property type="term" value="F:nucleic acid binding"/>
    <property type="evidence" value="ECO:0007669"/>
    <property type="project" value="InterPro"/>
</dbReference>
<sequence length="567" mass="63677">MSTTIGSRAPLANRATSRSLGQKWARSVSGTKRPRSPEGDAAVEFKRQRAVGPDISAPKYKEKERRHTERAQKDKEFKDKYSRAFPTFTFHFDVSHLEPDTSLRKSLEARIVQLGGVIEDFFSKEVTHLITNQKGEGDDDADKENNPKGTVSKMNLAIKSPSKSRTRVVGDDGVGLITKAMEWKMKTWSTAKLDSVLSRCLEAPMLTGSNPSRTINAPQPTNPVHPYRSLARLLQSERVHGSTERDPTQKRHDFTYFSRGSYWVLVEDMQQELATIAAHEYEVTKGRDSSIKGSWPVAHCHPHARGPFLPFDDRERRRWEKAKREELEQQDEQAREQKKRLLRLEAMKRKARAQVHSKGPGDLRRSASMNNLHRRGILDEQEFGEALGDDNIDSANASGYLGSGAYVAASGNSVSITSTTGTTSTAGYSHSRPLPPSLRAQIGNEVTTSRKLTSVAKDGDGKSTMGPPTYIPARNGLRKSRSTNSLRLPRREEGSKPGYCETCRVKFDDFKAHVKTKKHDKYANNAANFSSLDFVLSRVRRRTCAEVEADQQRGEQEEEYHCDDDDE</sequence>
<dbReference type="AlphaFoldDB" id="A0A284QLN2"/>
<dbReference type="Gene3D" id="3.40.50.10190">
    <property type="entry name" value="BRCT domain"/>
    <property type="match status" value="1"/>
</dbReference>
<dbReference type="PROSITE" id="PS51265">
    <property type="entry name" value="ZF_DBF4"/>
    <property type="match status" value="1"/>
</dbReference>
<dbReference type="GO" id="GO:0043539">
    <property type="term" value="F:protein serine/threonine kinase activator activity"/>
    <property type="evidence" value="ECO:0007669"/>
    <property type="project" value="TreeGrafter"/>
</dbReference>
<dbReference type="InterPro" id="IPR036420">
    <property type="entry name" value="BRCT_dom_sf"/>
</dbReference>
<evidence type="ECO:0000313" key="10">
    <source>
        <dbReference type="Proteomes" id="UP000219338"/>
    </source>
</evidence>
<evidence type="ECO:0000256" key="3">
    <source>
        <dbReference type="ARBA" id="ARBA00022833"/>
    </source>
</evidence>
<evidence type="ECO:0000256" key="2">
    <source>
        <dbReference type="ARBA" id="ARBA00022771"/>
    </source>
</evidence>
<feature type="compositionally biased region" description="Acidic residues" evidence="6">
    <location>
        <begin position="556"/>
        <end position="567"/>
    </location>
</feature>
<dbReference type="InterPro" id="IPR051590">
    <property type="entry name" value="Replication_Regulatory_Kinase"/>
</dbReference>
<dbReference type="GO" id="GO:0031431">
    <property type="term" value="C:Dbf4-dependent protein kinase complex"/>
    <property type="evidence" value="ECO:0007669"/>
    <property type="project" value="TreeGrafter"/>
</dbReference>
<gene>
    <name evidence="9" type="ORF">ARMOST_00621</name>
</gene>
<feature type="region of interest" description="Disordered" evidence="6">
    <location>
        <begin position="1"/>
        <end position="77"/>
    </location>
</feature>
<evidence type="ECO:0000256" key="5">
    <source>
        <dbReference type="SAM" id="Coils"/>
    </source>
</evidence>
<dbReference type="Pfam" id="PF07535">
    <property type="entry name" value="zf-DBF"/>
    <property type="match status" value="1"/>
</dbReference>
<dbReference type="CDD" id="cd00027">
    <property type="entry name" value="BRCT"/>
    <property type="match status" value="1"/>
</dbReference>
<dbReference type="GO" id="GO:0010571">
    <property type="term" value="P:positive regulation of nuclear cell cycle DNA replication"/>
    <property type="evidence" value="ECO:0007669"/>
    <property type="project" value="TreeGrafter"/>
</dbReference>
<dbReference type="EMBL" id="FUEG01000001">
    <property type="protein sequence ID" value="SJK97369.1"/>
    <property type="molecule type" value="Genomic_DNA"/>
</dbReference>
<reference evidence="10" key="1">
    <citation type="journal article" date="2017" name="Nat. Ecol. Evol.">
        <title>Genome expansion and lineage-specific genetic innovations in the forest pathogenic fungi Armillaria.</title>
        <authorList>
            <person name="Sipos G."/>
            <person name="Prasanna A.N."/>
            <person name="Walter M.C."/>
            <person name="O'Connor E."/>
            <person name="Balint B."/>
            <person name="Krizsan K."/>
            <person name="Kiss B."/>
            <person name="Hess J."/>
            <person name="Varga T."/>
            <person name="Slot J."/>
            <person name="Riley R."/>
            <person name="Boka B."/>
            <person name="Rigling D."/>
            <person name="Barry K."/>
            <person name="Lee J."/>
            <person name="Mihaltcheva S."/>
            <person name="LaButti K."/>
            <person name="Lipzen A."/>
            <person name="Waldron R."/>
            <person name="Moloney N.M."/>
            <person name="Sperisen C."/>
            <person name="Kredics L."/>
            <person name="Vagvoelgyi C."/>
            <person name="Patrignani A."/>
            <person name="Fitzpatrick D."/>
            <person name="Nagy I."/>
            <person name="Doyle S."/>
            <person name="Anderson J.B."/>
            <person name="Grigoriev I.V."/>
            <person name="Gueldener U."/>
            <person name="Muensterkoetter M."/>
            <person name="Nagy L.G."/>
        </authorList>
    </citation>
    <scope>NUCLEOTIDE SEQUENCE [LARGE SCALE GENOMIC DNA]</scope>
    <source>
        <strain evidence="10">C18/9</strain>
    </source>
</reference>
<keyword evidence="5" id="KW-0175">Coiled coil</keyword>
<dbReference type="InterPro" id="IPR006572">
    <property type="entry name" value="Znf_DBF"/>
</dbReference>